<keyword evidence="9 11" id="KW-0665">Pyrimidine biosynthesis</keyword>
<dbReference type="PANTHER" id="PTHR48109:SF1">
    <property type="entry name" value="DIHYDROOROTATE DEHYDROGENASE (FUMARATE)"/>
    <property type="match status" value="1"/>
</dbReference>
<dbReference type="NCBIfam" id="NF005574">
    <property type="entry name" value="PRK07259.1"/>
    <property type="match status" value="1"/>
</dbReference>
<dbReference type="Pfam" id="PF01180">
    <property type="entry name" value="DHO_dh"/>
    <property type="match status" value="1"/>
</dbReference>
<evidence type="ECO:0000256" key="9">
    <source>
        <dbReference type="ARBA" id="ARBA00022975"/>
    </source>
</evidence>
<dbReference type="UniPathway" id="UPA00070"/>
<dbReference type="HAMAP" id="MF_00224">
    <property type="entry name" value="DHO_dh_type1"/>
    <property type="match status" value="1"/>
</dbReference>
<organism evidence="13 14">
    <name type="scientific">Pediococcus claussenii (strain ATCC BAA-344 / DSM 14800 / JCM 18046 / KCTC 3811 / LMG 21948 / P06)</name>
    <dbReference type="NCBI Taxonomy" id="701521"/>
    <lineage>
        <taxon>Bacteria</taxon>
        <taxon>Bacillati</taxon>
        <taxon>Bacillota</taxon>
        <taxon>Bacilli</taxon>
        <taxon>Lactobacillales</taxon>
        <taxon>Lactobacillaceae</taxon>
        <taxon>Pediococcus</taxon>
    </lineage>
</organism>
<dbReference type="GO" id="GO:0044205">
    <property type="term" value="P:'de novo' UMP biosynthetic process"/>
    <property type="evidence" value="ECO:0007669"/>
    <property type="project" value="UniProtKB-UniRule"/>
</dbReference>
<feature type="binding site" evidence="11">
    <location>
        <begin position="194"/>
        <end position="195"/>
    </location>
    <ligand>
        <name>substrate</name>
    </ligand>
</feature>
<dbReference type="RefSeq" id="WP_014214983.1">
    <property type="nucleotide sequence ID" value="NC_016605.1"/>
</dbReference>
<feature type="domain" description="Dihydroorotate dehydrogenase catalytic" evidence="12">
    <location>
        <begin position="4"/>
        <end position="288"/>
    </location>
</feature>
<evidence type="ECO:0000256" key="1">
    <source>
        <dbReference type="ARBA" id="ARBA00001694"/>
    </source>
</evidence>
<comment type="caution">
    <text evidence="11">Lacks conserved residue(s) required for the propagation of feature annotation.</text>
</comment>
<feature type="binding site" evidence="11">
    <location>
        <begin position="245"/>
        <end position="246"/>
    </location>
    <ligand>
        <name>FMN</name>
        <dbReference type="ChEBI" id="CHEBI:58210"/>
    </ligand>
</feature>
<comment type="subunit">
    <text evidence="5">Homodimer.</text>
</comment>
<reference evidence="13 14" key="1">
    <citation type="journal article" date="2012" name="J. Bacteriol.">
        <title>Complete Genome Sequence of the Beer Spoilage Organism Pediococcus claussenii ATCC BAA-344T.</title>
        <authorList>
            <person name="Pittet V."/>
            <person name="Abegunde T."/>
            <person name="Marfleet T."/>
            <person name="Haakensen M."/>
            <person name="Morrow K."/>
            <person name="Jayaprakash T."/>
            <person name="Schroeder K."/>
            <person name="Trost B."/>
            <person name="Byrns S."/>
            <person name="Bergsveinson J."/>
            <person name="Kusalik A."/>
            <person name="Ziola B."/>
        </authorList>
    </citation>
    <scope>NUCLEOTIDE SEQUENCE [LARGE SCALE GENOMIC DNA]</scope>
    <source>
        <strain evidence="13 14">ATCC BAA-344</strain>
    </source>
</reference>
<dbReference type="PIRSF" id="PIRSF000164">
    <property type="entry name" value="DHO_oxidase"/>
    <property type="match status" value="1"/>
</dbReference>
<feature type="binding site" evidence="11">
    <location>
        <position position="129"/>
    </location>
    <ligand>
        <name>FMN</name>
        <dbReference type="ChEBI" id="CHEBI:58210"/>
    </ligand>
</feature>
<dbReference type="NCBIfam" id="TIGR01037">
    <property type="entry name" value="pyrD_sub1_fam"/>
    <property type="match status" value="1"/>
</dbReference>
<dbReference type="GO" id="GO:0005737">
    <property type="term" value="C:cytoplasm"/>
    <property type="evidence" value="ECO:0007669"/>
    <property type="project" value="UniProtKB-SubCell"/>
</dbReference>
<keyword evidence="6 11" id="KW-0963">Cytoplasm</keyword>
<dbReference type="HOGENOM" id="CLU_042042_0_0_9"/>
<dbReference type="SUPFAM" id="SSF51395">
    <property type="entry name" value="FMN-linked oxidoreductases"/>
    <property type="match status" value="1"/>
</dbReference>
<dbReference type="STRING" id="701521.PECL_483"/>
<keyword evidence="7 11" id="KW-0285">Flavoprotein</keyword>
<comment type="similarity">
    <text evidence="4 11">Belongs to the dihydroorotate dehydrogenase family. Type 1 subfamily.</text>
</comment>
<comment type="pathway">
    <text evidence="3 11">Pyrimidine metabolism; UMP biosynthesis via de novo pathway.</text>
</comment>
<dbReference type="InterPro" id="IPR012135">
    <property type="entry name" value="Dihydroorotate_DH_1_2"/>
</dbReference>
<dbReference type="InterPro" id="IPR049622">
    <property type="entry name" value="Dihydroorotate_DH_I"/>
</dbReference>
<comment type="catalytic activity">
    <reaction evidence="11">
        <text>(S)-dihydroorotate + A = orotate + AH2</text>
        <dbReference type="Rhea" id="RHEA:18073"/>
        <dbReference type="ChEBI" id="CHEBI:13193"/>
        <dbReference type="ChEBI" id="CHEBI:17499"/>
        <dbReference type="ChEBI" id="CHEBI:30839"/>
        <dbReference type="ChEBI" id="CHEBI:30864"/>
    </reaction>
</comment>
<dbReference type="InterPro" id="IPR024920">
    <property type="entry name" value="Dihydroorotate_DH_1"/>
</dbReference>
<dbReference type="InterPro" id="IPR013785">
    <property type="entry name" value="Aldolase_TIM"/>
</dbReference>
<dbReference type="InterPro" id="IPR005720">
    <property type="entry name" value="Dihydroorotate_DH_cat"/>
</dbReference>
<dbReference type="PATRIC" id="fig|701521.8.peg.459"/>
<feature type="binding site" evidence="11">
    <location>
        <position position="45"/>
    </location>
    <ligand>
        <name>substrate</name>
    </ligand>
</feature>
<dbReference type="PANTHER" id="PTHR48109">
    <property type="entry name" value="DIHYDROOROTATE DEHYDROGENASE (QUINONE), MITOCHONDRIAL-RELATED"/>
    <property type="match status" value="1"/>
</dbReference>
<evidence type="ECO:0000256" key="10">
    <source>
        <dbReference type="ARBA" id="ARBA00023002"/>
    </source>
</evidence>
<feature type="binding site" evidence="11">
    <location>
        <position position="21"/>
    </location>
    <ligand>
        <name>FMN</name>
        <dbReference type="ChEBI" id="CHEBI:58210"/>
    </ligand>
</feature>
<gene>
    <name evidence="11 13" type="primary">pyrD</name>
    <name evidence="13" type="ordered locus">PECL_483</name>
</gene>
<sequence length="304" mass="32747">MKNLEVNIAGVNLKNPFMPASGTAAYGQSLAKQINLDDLGALVIKSTTLNKKTGHPEPTTVQTSAGWLNAVGLKNPGIEEVEKEQLPWLAENYPNLPVIGSVAGDTTEEYIEVAKRMDNIANISILEINISCPNVANGGIEFGVEPSVVEELTRRIKDVTTKPVFMKLGPGVTSIVEIAAAAERGGCDGLTMINTIMGMEIDLNTRKPHLSNGTGGLSGRAIHPIAVRMIYQVRQQTKLPIIGVGGIFTAEDALELMLAGANAVQVGSARYGNPRVIEELIETFPSKMKEYHLGDINDIKQYWN</sequence>
<dbReference type="InterPro" id="IPR050074">
    <property type="entry name" value="DHO_dehydrogenase"/>
</dbReference>
<evidence type="ECO:0000259" key="12">
    <source>
        <dbReference type="Pfam" id="PF01180"/>
    </source>
</evidence>
<feature type="binding site" evidence="11">
    <location>
        <position position="193"/>
    </location>
    <ligand>
        <name>FMN</name>
        <dbReference type="ChEBI" id="CHEBI:58210"/>
    </ligand>
</feature>
<feature type="binding site" evidence="11">
    <location>
        <begin position="45"/>
        <end position="46"/>
    </location>
    <ligand>
        <name>FMN</name>
        <dbReference type="ChEBI" id="CHEBI:58210"/>
    </ligand>
</feature>
<dbReference type="GO" id="GO:0006207">
    <property type="term" value="P:'de novo' pyrimidine nucleobase biosynthetic process"/>
    <property type="evidence" value="ECO:0007669"/>
    <property type="project" value="InterPro"/>
</dbReference>
<dbReference type="CDD" id="cd04740">
    <property type="entry name" value="DHOD_1B_like"/>
    <property type="match status" value="1"/>
</dbReference>
<dbReference type="EC" id="1.3.-.-" evidence="11"/>
<dbReference type="AlphaFoldDB" id="G8PBN6"/>
<feature type="binding site" evidence="11">
    <location>
        <position position="219"/>
    </location>
    <ligand>
        <name>FMN</name>
        <dbReference type="ChEBI" id="CHEBI:58210"/>
    </ligand>
</feature>
<dbReference type="FunFam" id="3.20.20.70:FF:000027">
    <property type="entry name" value="Dihydropyrimidine dehydrogenase [NADP(+)]"/>
    <property type="match status" value="1"/>
</dbReference>
<dbReference type="PROSITE" id="PS00911">
    <property type="entry name" value="DHODEHASE_1"/>
    <property type="match status" value="1"/>
</dbReference>
<dbReference type="InterPro" id="IPR001295">
    <property type="entry name" value="Dihydroorotate_DH_CS"/>
</dbReference>
<dbReference type="GO" id="GO:1990663">
    <property type="term" value="F:dihydroorotate dehydrogenase (fumarate) activity"/>
    <property type="evidence" value="ECO:0007669"/>
    <property type="project" value="UniProtKB-EC"/>
</dbReference>
<protein>
    <recommendedName>
        <fullName evidence="11">Dihydroorotate dehydrogenase</fullName>
        <shortName evidence="11">DHOD</shortName>
        <shortName evidence="11">DHODase</shortName>
        <shortName evidence="11">DHOdehase</shortName>
        <ecNumber evidence="11">1.3.-.-</ecNumber>
    </recommendedName>
</protein>
<comment type="catalytic activity">
    <reaction evidence="1">
        <text>(S)-dihydroorotate + fumarate = orotate + succinate</text>
        <dbReference type="Rhea" id="RHEA:30059"/>
        <dbReference type="ChEBI" id="CHEBI:29806"/>
        <dbReference type="ChEBI" id="CHEBI:30031"/>
        <dbReference type="ChEBI" id="CHEBI:30839"/>
        <dbReference type="ChEBI" id="CHEBI:30864"/>
        <dbReference type="EC" id="1.3.98.1"/>
    </reaction>
</comment>
<evidence type="ECO:0000256" key="8">
    <source>
        <dbReference type="ARBA" id="ARBA00022643"/>
    </source>
</evidence>
<evidence type="ECO:0000256" key="7">
    <source>
        <dbReference type="ARBA" id="ARBA00022630"/>
    </source>
</evidence>
<keyword evidence="14" id="KW-1185">Reference proteome</keyword>
<evidence type="ECO:0000313" key="14">
    <source>
        <dbReference type="Proteomes" id="UP000005444"/>
    </source>
</evidence>
<comment type="function">
    <text evidence="11">Catalyzes the conversion of dihydroorotate to orotate.</text>
</comment>
<dbReference type="Proteomes" id="UP000005444">
    <property type="component" value="Chromosome"/>
</dbReference>
<proteinExistence type="inferred from homology"/>
<dbReference type="InterPro" id="IPR033888">
    <property type="entry name" value="DHOD_1B"/>
</dbReference>
<accession>G8PBN6</accession>
<dbReference type="PROSITE" id="PS00912">
    <property type="entry name" value="DHODEHASE_2"/>
    <property type="match status" value="1"/>
</dbReference>
<evidence type="ECO:0000313" key="13">
    <source>
        <dbReference type="EMBL" id="AEV94785.1"/>
    </source>
</evidence>
<comment type="subcellular location">
    <subcellularLocation>
        <location evidence="2 11">Cytoplasm</location>
    </subcellularLocation>
</comment>
<keyword evidence="8 11" id="KW-0288">FMN</keyword>
<dbReference type="EMBL" id="CP003137">
    <property type="protein sequence ID" value="AEV94785.1"/>
    <property type="molecule type" value="Genomic_DNA"/>
</dbReference>
<evidence type="ECO:0000256" key="4">
    <source>
        <dbReference type="ARBA" id="ARBA00008008"/>
    </source>
</evidence>
<feature type="binding site" evidence="11">
    <location>
        <position position="129"/>
    </location>
    <ligand>
        <name>substrate</name>
    </ligand>
</feature>
<feature type="binding site" evidence="11">
    <location>
        <begin position="69"/>
        <end position="73"/>
    </location>
    <ligand>
        <name>substrate</name>
    </ligand>
</feature>
<comment type="cofactor">
    <cofactor evidence="11">
        <name>FMN</name>
        <dbReference type="ChEBI" id="CHEBI:58210"/>
    </cofactor>
    <text evidence="11">Binds 1 FMN per subunit.</text>
</comment>
<evidence type="ECO:0000256" key="3">
    <source>
        <dbReference type="ARBA" id="ARBA00004725"/>
    </source>
</evidence>
<dbReference type="Gene3D" id="3.20.20.70">
    <property type="entry name" value="Aldolase class I"/>
    <property type="match status" value="1"/>
</dbReference>
<dbReference type="eggNOG" id="COG0167">
    <property type="taxonomic scope" value="Bacteria"/>
</dbReference>
<evidence type="ECO:0000256" key="5">
    <source>
        <dbReference type="ARBA" id="ARBA00011738"/>
    </source>
</evidence>
<evidence type="ECO:0000256" key="11">
    <source>
        <dbReference type="HAMAP-Rule" id="MF_00224"/>
    </source>
</evidence>
<feature type="binding site" evidence="11">
    <location>
        <position position="167"/>
    </location>
    <ligand>
        <name>FMN</name>
        <dbReference type="ChEBI" id="CHEBI:58210"/>
    </ligand>
</feature>
<evidence type="ECO:0000256" key="6">
    <source>
        <dbReference type="ARBA" id="ARBA00022490"/>
    </source>
</evidence>
<evidence type="ECO:0000256" key="2">
    <source>
        <dbReference type="ARBA" id="ARBA00004496"/>
    </source>
</evidence>
<dbReference type="KEGG" id="pce:PECL_483"/>
<name>G8PBN6_PEDCP</name>
<feature type="binding site" evidence="11">
    <location>
        <begin position="267"/>
        <end position="268"/>
    </location>
    <ligand>
        <name>FMN</name>
        <dbReference type="ChEBI" id="CHEBI:58210"/>
    </ligand>
</feature>
<keyword evidence="10 11" id="KW-0560">Oxidoreductase</keyword>
<feature type="active site" description="Nucleophile" evidence="11">
    <location>
        <position position="132"/>
    </location>
</feature>